<name>I2FSX2_USTHO</name>
<dbReference type="Pfam" id="PF22936">
    <property type="entry name" value="Pol_BBD"/>
    <property type="match status" value="1"/>
</dbReference>
<keyword evidence="4" id="KW-1185">Reference proteome</keyword>
<feature type="region of interest" description="Disordered" evidence="1">
    <location>
        <begin position="1"/>
        <end position="29"/>
    </location>
</feature>
<dbReference type="HOGENOM" id="CLU_726029_0_0_1"/>
<organism evidence="3 4">
    <name type="scientific">Ustilago hordei</name>
    <name type="common">Barley covered smut fungus</name>
    <dbReference type="NCBI Taxonomy" id="120017"/>
    <lineage>
        <taxon>Eukaryota</taxon>
        <taxon>Fungi</taxon>
        <taxon>Dikarya</taxon>
        <taxon>Basidiomycota</taxon>
        <taxon>Ustilaginomycotina</taxon>
        <taxon>Ustilaginomycetes</taxon>
        <taxon>Ustilaginales</taxon>
        <taxon>Ustilaginaceae</taxon>
        <taxon>Ustilago</taxon>
    </lineage>
</organism>
<accession>I2FSX2</accession>
<feature type="compositionally biased region" description="Basic and acidic residues" evidence="1">
    <location>
        <begin position="186"/>
        <end position="196"/>
    </location>
</feature>
<protein>
    <recommendedName>
        <fullName evidence="2">Retrovirus-related Pol polyprotein from transposon TNT 1-94-like beta-barrel domain-containing protein</fullName>
    </recommendedName>
</protein>
<reference evidence="3 4" key="1">
    <citation type="journal article" date="2012" name="Plant Cell">
        <title>Genome comparison of barley and maize smut fungi reveals targeted loss of RNA silencing components and species-specific presence of transposable elements.</title>
        <authorList>
            <person name="Laurie J.D."/>
            <person name="Ali S."/>
            <person name="Linning R."/>
            <person name="Mannhaupt G."/>
            <person name="Wong P."/>
            <person name="Gueldener U."/>
            <person name="Muensterkoetter M."/>
            <person name="Moore R."/>
            <person name="Kahmann R."/>
            <person name="Bakkeren G."/>
            <person name="Schirawski J."/>
        </authorList>
    </citation>
    <scope>NUCLEOTIDE SEQUENCE [LARGE SCALE GENOMIC DNA]</scope>
    <source>
        <strain evidence="4">Uh4875-4</strain>
    </source>
</reference>
<evidence type="ECO:0000313" key="4">
    <source>
        <dbReference type="Proteomes" id="UP000006174"/>
    </source>
</evidence>
<dbReference type="EMBL" id="CAGI01000150">
    <property type="protein sequence ID" value="CCF50015.1"/>
    <property type="molecule type" value="Genomic_DNA"/>
</dbReference>
<feature type="region of interest" description="Disordered" evidence="1">
    <location>
        <begin position="168"/>
        <end position="199"/>
    </location>
</feature>
<dbReference type="AlphaFoldDB" id="I2FSX2"/>
<gene>
    <name evidence="3" type="ORF">UHOR_14151</name>
</gene>
<evidence type="ECO:0000259" key="2">
    <source>
        <dbReference type="Pfam" id="PF22936"/>
    </source>
</evidence>
<evidence type="ECO:0000313" key="3">
    <source>
        <dbReference type="EMBL" id="CCF50015.1"/>
    </source>
</evidence>
<dbReference type="InterPro" id="IPR054722">
    <property type="entry name" value="PolX-like_BBD"/>
</dbReference>
<sequence length="381" mass="42951">MVEDTETRTKGSRKGKNTQVWVDNDATNKNELEAIDNEANKDTNSDSDFDDDVIKEYLTFNQVWRKIENSLTNEATKMSHRLALISQLNDIKMFHLDARKLIQEIQSIQTESSLLGKPFANDTLFSALQKCTIWHPVYKETVATVHQINFNTLTTALSIQQTTVESIPAQKIDPRQASARTAGNDDQNKQARETEAKANNSHIITTRSKVLEAAAIGDASISTDYGEISLQNVLYVKHLNVNLLSTNSLMDERAQVILDTTSGQIFLTNGMTLKIAKNCKQGLLEFRGDTWQESMMATSTPLFEGVDEEFKHIKNELKVSKQQLWHECLRHPGRDKAKAITSKLKDKHTMELDPNTTLTLHMIQEHKHLDGARVHMHVGAG</sequence>
<dbReference type="Proteomes" id="UP000006174">
    <property type="component" value="Unassembled WGS sequence"/>
</dbReference>
<feature type="domain" description="Retrovirus-related Pol polyprotein from transposon TNT 1-94-like beta-barrel" evidence="2">
    <location>
        <begin position="197"/>
        <end position="252"/>
    </location>
</feature>
<evidence type="ECO:0000256" key="1">
    <source>
        <dbReference type="SAM" id="MobiDB-lite"/>
    </source>
</evidence>
<proteinExistence type="predicted"/>
<comment type="caution">
    <text evidence="3">The sequence shown here is derived from an EMBL/GenBank/DDBJ whole genome shotgun (WGS) entry which is preliminary data.</text>
</comment>
<dbReference type="STRING" id="1128400.I2FSX2"/>